<dbReference type="Proteomes" id="UP001161757">
    <property type="component" value="Unassembled WGS sequence"/>
</dbReference>
<name>A0AAN6IYB3_EXODE</name>
<reference evidence="1" key="1">
    <citation type="submission" date="2023-01" db="EMBL/GenBank/DDBJ databases">
        <title>Exophiala dermititidis isolated from Cystic Fibrosis Patient.</title>
        <authorList>
            <person name="Kurbessoian T."/>
            <person name="Crocker A."/>
            <person name="Murante D."/>
            <person name="Hogan D.A."/>
            <person name="Stajich J.E."/>
        </authorList>
    </citation>
    <scope>NUCLEOTIDE SEQUENCE</scope>
    <source>
        <strain evidence="1">Ex8</strain>
    </source>
</reference>
<dbReference type="EMBL" id="JAJGCB010000001">
    <property type="protein sequence ID" value="KAJ8995729.1"/>
    <property type="molecule type" value="Genomic_DNA"/>
</dbReference>
<organism evidence="1 2">
    <name type="scientific">Exophiala dermatitidis</name>
    <name type="common">Black yeast-like fungus</name>
    <name type="synonym">Wangiella dermatitidis</name>
    <dbReference type="NCBI Taxonomy" id="5970"/>
    <lineage>
        <taxon>Eukaryota</taxon>
        <taxon>Fungi</taxon>
        <taxon>Dikarya</taxon>
        <taxon>Ascomycota</taxon>
        <taxon>Pezizomycotina</taxon>
        <taxon>Eurotiomycetes</taxon>
        <taxon>Chaetothyriomycetidae</taxon>
        <taxon>Chaetothyriales</taxon>
        <taxon>Herpotrichiellaceae</taxon>
        <taxon>Exophiala</taxon>
    </lineage>
</organism>
<evidence type="ECO:0000313" key="2">
    <source>
        <dbReference type="Proteomes" id="UP001161757"/>
    </source>
</evidence>
<protein>
    <submittedName>
        <fullName evidence="1">Uncharacterized protein</fullName>
    </submittedName>
</protein>
<dbReference type="AlphaFoldDB" id="A0AAN6IYB3"/>
<gene>
    <name evidence="1" type="ORF">HRR80_000488</name>
</gene>
<comment type="caution">
    <text evidence="1">The sequence shown here is derived from an EMBL/GenBank/DDBJ whole genome shotgun (WGS) entry which is preliminary data.</text>
</comment>
<proteinExistence type="predicted"/>
<accession>A0AAN6IYB3</accession>
<evidence type="ECO:0000313" key="1">
    <source>
        <dbReference type="EMBL" id="KAJ8995729.1"/>
    </source>
</evidence>
<sequence length="54" mass="6382">MKGFSLEQLDSLYENKTPTRQFAKIKFCDDILADEQVHRKQNLEIEEVPSIKQE</sequence>